<reference evidence="2 3" key="1">
    <citation type="submission" date="2020-02" db="EMBL/GenBank/DDBJ databases">
        <authorList>
            <person name="Babadi Z.K."/>
            <person name="Risdian C."/>
            <person name="Ebrahimipour G.H."/>
            <person name="Wink J."/>
        </authorList>
    </citation>
    <scope>NUCLEOTIDE SEQUENCE [LARGE SCALE GENOMIC DNA]</scope>
    <source>
        <strain evidence="2 3">ZKHCc1 1396</strain>
    </source>
</reference>
<name>A0ABR9PPG6_9BACT</name>
<dbReference type="PRINTS" id="PR01758">
    <property type="entry name" value="CAPSULEPROTB"/>
</dbReference>
<keyword evidence="3" id="KW-1185">Reference proteome</keyword>
<comment type="caution">
    <text evidence="2">The sequence shown here is derived from an EMBL/GenBank/DDBJ whole genome shotgun (WGS) entry which is preliminary data.</text>
</comment>
<dbReference type="Proteomes" id="UP001516472">
    <property type="component" value="Unassembled WGS sequence"/>
</dbReference>
<organism evidence="2 3">
    <name type="scientific">Corallococcus soli</name>
    <dbReference type="NCBI Taxonomy" id="2710757"/>
    <lineage>
        <taxon>Bacteria</taxon>
        <taxon>Pseudomonadati</taxon>
        <taxon>Myxococcota</taxon>
        <taxon>Myxococcia</taxon>
        <taxon>Myxococcales</taxon>
        <taxon>Cystobacterineae</taxon>
        <taxon>Myxococcaceae</taxon>
        <taxon>Corallococcus</taxon>
    </lineage>
</organism>
<accession>A0ABR9PPG6</accession>
<evidence type="ECO:0000313" key="2">
    <source>
        <dbReference type="EMBL" id="MBE4749816.1"/>
    </source>
</evidence>
<dbReference type="InterPro" id="IPR016024">
    <property type="entry name" value="ARM-type_fold"/>
</dbReference>
<proteinExistence type="predicted"/>
<evidence type="ECO:0000313" key="3">
    <source>
        <dbReference type="Proteomes" id="UP001516472"/>
    </source>
</evidence>
<protein>
    <recommendedName>
        <fullName evidence="4">Capsule biosynthesis protein CapB</fullName>
    </recommendedName>
</protein>
<dbReference type="EMBL" id="JAAIYO010000004">
    <property type="protein sequence ID" value="MBE4749816.1"/>
    <property type="molecule type" value="Genomic_DNA"/>
</dbReference>
<evidence type="ECO:0000256" key="1">
    <source>
        <dbReference type="SAM" id="MobiDB-lite"/>
    </source>
</evidence>
<feature type="region of interest" description="Disordered" evidence="1">
    <location>
        <begin position="1492"/>
        <end position="1547"/>
    </location>
</feature>
<dbReference type="SUPFAM" id="SSF48371">
    <property type="entry name" value="ARM repeat"/>
    <property type="match status" value="1"/>
</dbReference>
<dbReference type="InterPro" id="IPR008337">
    <property type="entry name" value="Capsule_biosynth_CapB"/>
</dbReference>
<evidence type="ECO:0008006" key="4">
    <source>
        <dbReference type="Google" id="ProtNLM"/>
    </source>
</evidence>
<sequence>MNSSGRDMHLSTEQLETLLLEALPPLHRRVRHAAVEALARRLVETCPRPAGADGLAPWLGVALEVLETELAAVHEEQVQFTRQHNEAVDDAARRDVLVNHLKATVKDRKDRREDLRALDRWMGFDALRERQEKRRHKLLVEEETALRALTGILSMTTGQELQPSAIPLARQLLDRAVDAPRAQNRFAALEAFRQMVQVVPGVASTLPEVGPTLTSLAGQEDVSPFFQAEALRALLRVDALAGLALLRQRLRAKAPAEKDFLFRRQVLEQCAPLLSEEHRMPLLSEVAHHDPSEYVRMGLCALIAVKPEGQPLLRRLAGLEPVPAIAKDAAERALSEVSPRVRTAAVLASVEAAMSTPKVRGPALRVLVDVLGQDTAPLVLRVACERAAALAEALGAAGLGPAHAALLDAVESLATQPGATGPVVEAAAAAAQVLRRVKDPVRQAWTAHLAGRVSKLKPGGRTRVTLEPPPEGLPAMPEGPEWLGAILADLSQDGYGLYAERSNKTLTLWHGDRHQRRLWRVWHELGRPAPNKRQAFLHTTGRKLSGTLRAHPGHLDEVTETLVPGERVHVASQGSWGRHLPTVDDLLDLPLSKDGKVHLFSSHGETVLVPPASRLRRLANRLKVTKDYRRLATLRLDSLGGEEPRERRRFVEQVEKDLGVQVRFTPYGQGQRVPAPLATLFQDTAETVTKPTTLHTPAMLGLQSGFLALLTERILENEGYFLGMGGNGIAALGLFTAALFSVFLGDTYVKRQNVRKARARIPLCIGGWGTRGKSGTERLKAALFSGMGFEVFAKTTGSEAMFVHSAPGAGPSEFFIFRPYDKATIWEQKDMVELGARLGTEVFLWECMALQPNFVELLQNDWMKDDFATLTNAYPDHEDIQGPAGMDVASVITNFMPRGGKVVTTEDHFLPLFKQQAKEKDTTLLHSAWWEAELIPEELLALFPYREHPRNMALVATLAEQLGVSRSYALALMAEHVQPEIGVLKVFPQTRVRGRLLTFINGHSANERTGFMNNWTRTGLGDVDPEANPERAVITVINNRWDRVSRSEVFARIMVEDAPADRHVLIGTNLEGLQKYVRDAVDRYLRSTEVVAAEELSTGDGVDRAEARLAKELARLKVPRPTARTFLDRLERYAAGANLQVTPTVGLTAAVEQALSGADDDVGVEKVRRALEREVGPLIDEALSPVSRAQPQALPEVLTPATKDEVREHALYLLARMAVHARLKQALPRGTTGDAAGRVKAFHAKFREAYRGLFLEQLVPVSDAQATGDQVVDACARAVAPGLQVSIMGAQNIKGTGLDWVYRWMALDRVTSALKALEGTSVEARRRALESLETFDDSGFVDAGLARTVLPALVEKAGSPDEADRLRKLAERARAQHALKLSALTHTAAGGATQVVVRKLEKVFDYLDSVTRRRLSEMLLEDLEKGRVSHARAAVETRKLYERQKGGWLFRGLKKQQPKQRGPVLAEVSVSQPVRVTEGARPTPAQVVFEQSAEPRGAVPVRQVSTETNALTKGEGPVLLRDGPAKPQGPDVPKPGAPVDDAGEPLS</sequence>
<gene>
    <name evidence="2" type="ORF">G4177_16760</name>
</gene>
<dbReference type="RefSeq" id="WP_193349283.1">
    <property type="nucleotide sequence ID" value="NZ_CBCSIP010000124.1"/>
</dbReference>